<dbReference type="InterPro" id="IPR058651">
    <property type="entry name" value="HTH_VMAP-M9"/>
</dbReference>
<dbReference type="AlphaFoldDB" id="A0A926UPR4"/>
<organism evidence="2 3">
    <name type="scientific">Pseudanabaena cinerea FACHB-1277</name>
    <dbReference type="NCBI Taxonomy" id="2949581"/>
    <lineage>
        <taxon>Bacteria</taxon>
        <taxon>Bacillati</taxon>
        <taxon>Cyanobacteriota</taxon>
        <taxon>Cyanophyceae</taxon>
        <taxon>Pseudanabaenales</taxon>
        <taxon>Pseudanabaenaceae</taxon>
        <taxon>Pseudanabaena</taxon>
        <taxon>Pseudanabaena cinerea</taxon>
    </lineage>
</organism>
<gene>
    <name evidence="2" type="ORF">H6F44_02515</name>
</gene>
<reference evidence="2" key="2">
    <citation type="submission" date="2020-08" db="EMBL/GenBank/DDBJ databases">
        <authorList>
            <person name="Chen M."/>
            <person name="Teng W."/>
            <person name="Zhao L."/>
            <person name="Hu C."/>
            <person name="Zhou Y."/>
            <person name="Han B."/>
            <person name="Song L."/>
            <person name="Shu W."/>
        </authorList>
    </citation>
    <scope>NUCLEOTIDE SEQUENCE</scope>
    <source>
        <strain evidence="2">FACHB-1277</strain>
    </source>
</reference>
<protein>
    <recommendedName>
        <fullName evidence="1">vWA-MoxR associated protein N-terminal HTH domain-containing protein</fullName>
    </recommendedName>
</protein>
<dbReference type="Proteomes" id="UP000631421">
    <property type="component" value="Unassembled WGS sequence"/>
</dbReference>
<feature type="domain" description="vWA-MoxR associated protein N-terminal HTH" evidence="1">
    <location>
        <begin position="1"/>
        <end position="84"/>
    </location>
</feature>
<evidence type="ECO:0000313" key="2">
    <source>
        <dbReference type="EMBL" id="MBD2149004.1"/>
    </source>
</evidence>
<evidence type="ECO:0000313" key="3">
    <source>
        <dbReference type="Proteomes" id="UP000631421"/>
    </source>
</evidence>
<dbReference type="RefSeq" id="WP_190349343.1">
    <property type="nucleotide sequence ID" value="NZ_JACJPY010000004.1"/>
</dbReference>
<reference evidence="2" key="1">
    <citation type="journal article" date="2015" name="ISME J.">
        <title>Draft Genome Sequence of Streptomyces incarnatus NRRL8089, which Produces the Nucleoside Antibiotic Sinefungin.</title>
        <authorList>
            <person name="Oshima K."/>
            <person name="Hattori M."/>
            <person name="Shimizu H."/>
            <person name="Fukuda K."/>
            <person name="Nemoto M."/>
            <person name="Inagaki K."/>
            <person name="Tamura T."/>
        </authorList>
    </citation>
    <scope>NUCLEOTIDE SEQUENCE</scope>
    <source>
        <strain evidence="2">FACHB-1277</strain>
    </source>
</reference>
<sequence>MDVKELLKFVDESMFAKTGKRLNDLQRQVIEGALNHRKYVDIAESFEKSEGHVKDTGYELLQILSEIFEEPVKKGNLKSVLERQRSNVTVNVGDGNVGNFGHINNCVNFNSDRLSPKPNQVPLEKTDTLQEKQIAKINKLRDRGLNDEEIAELLEIPLESITAINLEESA</sequence>
<proteinExistence type="predicted"/>
<accession>A0A926UPR4</accession>
<keyword evidence="3" id="KW-1185">Reference proteome</keyword>
<dbReference type="Pfam" id="PF26355">
    <property type="entry name" value="HTH_VMAP-M9"/>
    <property type="match status" value="1"/>
</dbReference>
<comment type="caution">
    <text evidence="2">The sequence shown here is derived from an EMBL/GenBank/DDBJ whole genome shotgun (WGS) entry which is preliminary data.</text>
</comment>
<name>A0A926UPR4_9CYAN</name>
<dbReference type="EMBL" id="JACJPY010000004">
    <property type="protein sequence ID" value="MBD2149004.1"/>
    <property type="molecule type" value="Genomic_DNA"/>
</dbReference>
<evidence type="ECO:0000259" key="1">
    <source>
        <dbReference type="Pfam" id="PF26355"/>
    </source>
</evidence>